<organism evidence="2 3">
    <name type="scientific">Saccharothrix mutabilis subsp. mutabilis</name>
    <dbReference type="NCBI Taxonomy" id="66855"/>
    <lineage>
        <taxon>Bacteria</taxon>
        <taxon>Bacillati</taxon>
        <taxon>Actinomycetota</taxon>
        <taxon>Actinomycetes</taxon>
        <taxon>Pseudonocardiales</taxon>
        <taxon>Pseudonocardiaceae</taxon>
        <taxon>Saccharothrix</taxon>
    </lineage>
</organism>
<name>A0ABN0TT69_9PSEU</name>
<protein>
    <submittedName>
        <fullName evidence="2">Uncharacterized protein</fullName>
    </submittedName>
</protein>
<keyword evidence="3" id="KW-1185">Reference proteome</keyword>
<dbReference type="RefSeq" id="WP_343934397.1">
    <property type="nucleotide sequence ID" value="NZ_BAAABU010000005.1"/>
</dbReference>
<feature type="region of interest" description="Disordered" evidence="1">
    <location>
        <begin position="29"/>
        <end position="124"/>
    </location>
</feature>
<reference evidence="2 3" key="1">
    <citation type="journal article" date="2019" name="Int. J. Syst. Evol. Microbiol.">
        <title>The Global Catalogue of Microorganisms (GCM) 10K type strain sequencing project: providing services to taxonomists for standard genome sequencing and annotation.</title>
        <authorList>
            <consortium name="The Broad Institute Genomics Platform"/>
            <consortium name="The Broad Institute Genome Sequencing Center for Infectious Disease"/>
            <person name="Wu L."/>
            <person name="Ma J."/>
        </authorList>
    </citation>
    <scope>NUCLEOTIDE SEQUENCE [LARGE SCALE GENOMIC DNA]</scope>
    <source>
        <strain evidence="2 3">JCM 3380</strain>
    </source>
</reference>
<evidence type="ECO:0000313" key="3">
    <source>
        <dbReference type="Proteomes" id="UP001500416"/>
    </source>
</evidence>
<dbReference type="Proteomes" id="UP001500416">
    <property type="component" value="Unassembled WGS sequence"/>
</dbReference>
<comment type="caution">
    <text evidence="2">The sequence shown here is derived from an EMBL/GenBank/DDBJ whole genome shotgun (WGS) entry which is preliminary data.</text>
</comment>
<accession>A0ABN0TT69</accession>
<feature type="compositionally biased region" description="Pro residues" evidence="1">
    <location>
        <begin position="90"/>
        <end position="99"/>
    </location>
</feature>
<evidence type="ECO:0000256" key="1">
    <source>
        <dbReference type="SAM" id="MobiDB-lite"/>
    </source>
</evidence>
<feature type="compositionally biased region" description="Pro residues" evidence="1">
    <location>
        <begin position="113"/>
        <end position="124"/>
    </location>
</feature>
<sequence length="124" mass="12659">MRVVWAACGLAVAASALTGVLVGVYIHNVDEGQKAEPPASTWITSRSITSATEPAVTGTPTTEAASAPRASTSAPRVTTTTVTTTSADTTPPPPPPPAPTTTKTKKTEWPCGPLNPLPPPQCDE</sequence>
<dbReference type="EMBL" id="BAAABU010000005">
    <property type="protein sequence ID" value="GAA0229556.1"/>
    <property type="molecule type" value="Genomic_DNA"/>
</dbReference>
<feature type="compositionally biased region" description="Low complexity" evidence="1">
    <location>
        <begin position="59"/>
        <end position="89"/>
    </location>
</feature>
<evidence type="ECO:0000313" key="2">
    <source>
        <dbReference type="EMBL" id="GAA0229556.1"/>
    </source>
</evidence>
<proteinExistence type="predicted"/>
<feature type="compositionally biased region" description="Polar residues" evidence="1">
    <location>
        <begin position="41"/>
        <end position="52"/>
    </location>
</feature>
<gene>
    <name evidence="2" type="ORF">GCM10010492_30030</name>
</gene>